<dbReference type="PANTHER" id="PTHR18901">
    <property type="entry name" value="2-DEOXYGLUCOSE-6-PHOSPHATE PHOSPHATASE 2"/>
    <property type="match status" value="1"/>
</dbReference>
<dbReference type="InterPro" id="IPR023214">
    <property type="entry name" value="HAD_sf"/>
</dbReference>
<evidence type="ECO:0000313" key="2">
    <source>
        <dbReference type="Proteomes" id="UP000780875"/>
    </source>
</evidence>
<accession>A0ABS7UFV1</accession>
<reference evidence="1 2" key="1">
    <citation type="submission" date="2021-09" db="EMBL/GenBank/DDBJ databases">
        <title>Whole genome sequence of Nocardioides sp. GBK3QG-3.</title>
        <authorList>
            <person name="Tuo L."/>
        </authorList>
    </citation>
    <scope>NUCLEOTIDE SEQUENCE [LARGE SCALE GENOMIC DNA]</scope>
    <source>
        <strain evidence="1 2">GBK3QG-3</strain>
    </source>
</reference>
<dbReference type="CDD" id="cd07505">
    <property type="entry name" value="HAD_BPGM-like"/>
    <property type="match status" value="1"/>
</dbReference>
<dbReference type="InterPro" id="IPR006439">
    <property type="entry name" value="HAD-SF_hydro_IA"/>
</dbReference>
<dbReference type="InterPro" id="IPR023198">
    <property type="entry name" value="PGP-like_dom2"/>
</dbReference>
<sequence>MDGTLVDTEPYWIETEYALAERYGGTWSEAHALNLVGNDLLDSGRYIREHMGIDLEPEQIVQELLDGVVGRVEQEVPWRPGAVELLTGLVASGTPCALVTMSYERFVAPILARLPAETFRVIVTGDKVEFGKPHPEPYLTAAAALGVRPEDCLAVEDSNTGAKSAEAAGCLVLVVENHVPVLVGERRVFADTLEGIDLAAVWREGPSTDHRDERRGS</sequence>
<evidence type="ECO:0000313" key="1">
    <source>
        <dbReference type="EMBL" id="MBZ5739885.1"/>
    </source>
</evidence>
<dbReference type="InterPro" id="IPR036412">
    <property type="entry name" value="HAD-like_sf"/>
</dbReference>
<dbReference type="Gene3D" id="1.10.150.240">
    <property type="entry name" value="Putative phosphatase, domain 2"/>
    <property type="match status" value="1"/>
</dbReference>
<dbReference type="PANTHER" id="PTHR18901:SF38">
    <property type="entry name" value="PSEUDOURIDINE-5'-PHOSPHATASE"/>
    <property type="match status" value="1"/>
</dbReference>
<dbReference type="Proteomes" id="UP000780875">
    <property type="component" value="Unassembled WGS sequence"/>
</dbReference>
<dbReference type="Gene3D" id="3.40.50.1000">
    <property type="entry name" value="HAD superfamily/HAD-like"/>
    <property type="match status" value="1"/>
</dbReference>
<dbReference type="SUPFAM" id="SSF56784">
    <property type="entry name" value="HAD-like"/>
    <property type="match status" value="1"/>
</dbReference>
<dbReference type="EMBL" id="JAIQZJ010000011">
    <property type="protein sequence ID" value="MBZ5739885.1"/>
    <property type="molecule type" value="Genomic_DNA"/>
</dbReference>
<keyword evidence="2" id="KW-1185">Reference proteome</keyword>
<comment type="caution">
    <text evidence="1">The sequence shown here is derived from an EMBL/GenBank/DDBJ whole genome shotgun (WGS) entry which is preliminary data.</text>
</comment>
<gene>
    <name evidence="1" type="ORF">K8U61_17050</name>
</gene>
<organism evidence="1 2">
    <name type="scientific">Nocardioides mangrovi</name>
    <dbReference type="NCBI Taxonomy" id="2874580"/>
    <lineage>
        <taxon>Bacteria</taxon>
        <taxon>Bacillati</taxon>
        <taxon>Actinomycetota</taxon>
        <taxon>Actinomycetes</taxon>
        <taxon>Propionibacteriales</taxon>
        <taxon>Nocardioidaceae</taxon>
        <taxon>Nocardioides</taxon>
    </lineage>
</organism>
<dbReference type="InterPro" id="IPR041492">
    <property type="entry name" value="HAD_2"/>
</dbReference>
<proteinExistence type="predicted"/>
<dbReference type="Pfam" id="PF13419">
    <property type="entry name" value="HAD_2"/>
    <property type="match status" value="1"/>
</dbReference>
<protein>
    <submittedName>
        <fullName evidence="1">HAD family phosphatase</fullName>
    </submittedName>
</protein>
<name>A0ABS7UFV1_9ACTN</name>
<dbReference type="NCBIfam" id="TIGR01509">
    <property type="entry name" value="HAD-SF-IA-v3"/>
    <property type="match status" value="1"/>
</dbReference>